<keyword evidence="1" id="KW-0472">Membrane</keyword>
<comment type="caution">
    <text evidence="2">The sequence shown here is derived from an EMBL/GenBank/DDBJ whole genome shotgun (WGS) entry which is preliminary data.</text>
</comment>
<feature type="transmembrane region" description="Helical" evidence="1">
    <location>
        <begin position="366"/>
        <end position="387"/>
    </location>
</feature>
<evidence type="ECO:0000313" key="2">
    <source>
        <dbReference type="EMBL" id="KKW68820.1"/>
    </source>
</evidence>
<organism evidence="2 3">
    <name type="scientific">Lampropedia cohaerens</name>
    <dbReference type="NCBI Taxonomy" id="1610491"/>
    <lineage>
        <taxon>Bacteria</taxon>
        <taxon>Pseudomonadati</taxon>
        <taxon>Pseudomonadota</taxon>
        <taxon>Betaproteobacteria</taxon>
        <taxon>Burkholderiales</taxon>
        <taxon>Comamonadaceae</taxon>
        <taxon>Lampropedia</taxon>
    </lineage>
</organism>
<sequence>MSELLQIAEPPLRRPAPPQWRAFLELGFRPLYLLGCGWAALSVGIWVFAPQWLVATMAGVIWHAHEMLWGFIATIAVGFLLTAAATWTGSNPMQGRSLAALVLLWLMARLGFLLPGTLAFAIGAASELLFFLSAAVALARVIHISRSVRNYGVAPLLVALAVTDAAYLWASWRGDYLLLMHWLHIGMLCMALVAVLVSRRVIPFFASRAIAGLKIPMHVSTGRVQLVSGFVAVIALLMQWQHLAALALSVTGALALWQTLAWKPWRVASVPLLWILYLGYAGLGTGLLLAAAQRMEWVFWAAWPAHVIGMAGFSVLIIGMVTRTALGHLGRPLRTDRLMVAIYLLVLLAGACRLLALWLVTLSGPWQVGLLHASAGVWVLAFGLYLWRFAPMLIRPRIDRPAGQAVPVSIQPARRAG</sequence>
<dbReference type="OrthoDB" id="9770040at2"/>
<dbReference type="STRING" id="1610491.AAV94_02435"/>
<keyword evidence="1" id="KW-1133">Transmembrane helix</keyword>
<feature type="transmembrane region" description="Helical" evidence="1">
    <location>
        <begin position="95"/>
        <end position="112"/>
    </location>
</feature>
<feature type="transmembrane region" description="Helical" evidence="1">
    <location>
        <begin position="31"/>
        <end position="49"/>
    </location>
</feature>
<dbReference type="RefSeq" id="WP_046740746.1">
    <property type="nucleotide sequence ID" value="NZ_LBNQ01000012.1"/>
</dbReference>
<name>A0A0U1Q243_9BURK</name>
<evidence type="ECO:0000256" key="1">
    <source>
        <dbReference type="SAM" id="Phobius"/>
    </source>
</evidence>
<feature type="transmembrane region" description="Helical" evidence="1">
    <location>
        <begin position="243"/>
        <end position="260"/>
    </location>
</feature>
<feature type="transmembrane region" description="Helical" evidence="1">
    <location>
        <begin position="272"/>
        <end position="291"/>
    </location>
</feature>
<reference evidence="2 3" key="1">
    <citation type="submission" date="2015-05" db="EMBL/GenBank/DDBJ databases">
        <title>Draft genome sequence of Lampropedia sp. CT6, isolated from the microbial mat of a hot water spring, located at Manikaran, India.</title>
        <authorList>
            <person name="Tripathi C."/>
            <person name="Rani P."/>
            <person name="Mahato N.K."/>
            <person name="Lal R."/>
        </authorList>
    </citation>
    <scope>NUCLEOTIDE SEQUENCE [LARGE SCALE GENOMIC DNA]</scope>
    <source>
        <strain evidence="2 3">CT6</strain>
    </source>
</reference>
<evidence type="ECO:0000313" key="3">
    <source>
        <dbReference type="Proteomes" id="UP000050580"/>
    </source>
</evidence>
<dbReference type="Pfam" id="PF05940">
    <property type="entry name" value="NnrS"/>
    <property type="match status" value="1"/>
</dbReference>
<keyword evidence="3" id="KW-1185">Reference proteome</keyword>
<gene>
    <name evidence="2" type="ORF">AAV94_02435</name>
</gene>
<feature type="transmembrane region" description="Helical" evidence="1">
    <location>
        <begin position="176"/>
        <end position="197"/>
    </location>
</feature>
<keyword evidence="1" id="KW-0812">Transmembrane</keyword>
<feature type="transmembrane region" description="Helical" evidence="1">
    <location>
        <begin position="69"/>
        <end position="88"/>
    </location>
</feature>
<feature type="transmembrane region" description="Helical" evidence="1">
    <location>
        <begin position="340"/>
        <end position="360"/>
    </location>
</feature>
<dbReference type="PATRIC" id="fig|1610491.3.peg.509"/>
<accession>A0A0U1Q243</accession>
<dbReference type="InterPro" id="IPR010266">
    <property type="entry name" value="NnrS"/>
</dbReference>
<feature type="transmembrane region" description="Helical" evidence="1">
    <location>
        <begin position="118"/>
        <end position="139"/>
    </location>
</feature>
<proteinExistence type="predicted"/>
<feature type="transmembrane region" description="Helical" evidence="1">
    <location>
        <begin position="218"/>
        <end position="237"/>
    </location>
</feature>
<dbReference type="EMBL" id="LBNQ01000012">
    <property type="protein sequence ID" value="KKW68820.1"/>
    <property type="molecule type" value="Genomic_DNA"/>
</dbReference>
<dbReference type="Proteomes" id="UP000050580">
    <property type="component" value="Unassembled WGS sequence"/>
</dbReference>
<feature type="transmembrane region" description="Helical" evidence="1">
    <location>
        <begin position="297"/>
        <end position="319"/>
    </location>
</feature>
<feature type="transmembrane region" description="Helical" evidence="1">
    <location>
        <begin position="151"/>
        <end position="170"/>
    </location>
</feature>
<protein>
    <submittedName>
        <fullName evidence="2">NnrS family protein</fullName>
    </submittedName>
</protein>
<dbReference type="AlphaFoldDB" id="A0A0U1Q243"/>